<protein>
    <submittedName>
        <fullName evidence="1">Gfo/Idh/MocA family oxidoreductase</fullName>
    </submittedName>
</protein>
<dbReference type="PANTHER" id="PTHR43377:SF1">
    <property type="entry name" value="BILIVERDIN REDUCTASE A"/>
    <property type="match status" value="1"/>
</dbReference>
<dbReference type="SUPFAM" id="SSF51735">
    <property type="entry name" value="NAD(P)-binding Rossmann-fold domains"/>
    <property type="match status" value="1"/>
</dbReference>
<evidence type="ECO:0000313" key="2">
    <source>
        <dbReference type="Proteomes" id="UP000276407"/>
    </source>
</evidence>
<evidence type="ECO:0000313" key="1">
    <source>
        <dbReference type="EMBL" id="AYV57211.1"/>
    </source>
</evidence>
<dbReference type="AlphaFoldDB" id="A0A5F1XY74"/>
<dbReference type="KEGG" id="lkm:EFP84_17975"/>
<name>A0A5F1XY74_9LEPT</name>
<dbReference type="Gene3D" id="3.40.50.720">
    <property type="entry name" value="NAD(P)-binding Rossmann-like Domain"/>
    <property type="match status" value="1"/>
</dbReference>
<proteinExistence type="predicted"/>
<sequence length="337" mass="37517">MKAGILGVGRMGRRHIQAVRRLDWELSGVYDVSSESLKAAQTENQLTENQLFDDLDEFFKRTNLDCLIIATTADSHCKLTCLAAERGVKFILVEKPMAVSLQECDLMIQTCKEYGARLAVNHQMRFMEQYTKPKEVFSTPEFGGLTSMTVIAGNFGFAMNCSHYFEAFRFLTNENIQEVSAWFSPGVLPNPRGPQFQDRGGCIRATTYSGKRFYVETGSDQGHGIRVVYAGRNGMLTVDELNGQMISNIRESQYLDLPTSRYAMPSVDTQSQIQPCEVIDTSVSVLKALVQNQDSVSGEDGRCVIEVLVAAHQSAEHGSAPVLLNSELDRARVFPWA</sequence>
<accession>A0A5F1XY74</accession>
<gene>
    <name evidence="1" type="ORF">EFP84_17975</name>
</gene>
<dbReference type="EMBL" id="CP033614">
    <property type="protein sequence ID" value="AYV57211.1"/>
    <property type="molecule type" value="Genomic_DNA"/>
</dbReference>
<dbReference type="GO" id="GO:0000166">
    <property type="term" value="F:nucleotide binding"/>
    <property type="evidence" value="ECO:0007669"/>
    <property type="project" value="InterPro"/>
</dbReference>
<dbReference type="PANTHER" id="PTHR43377">
    <property type="entry name" value="BILIVERDIN REDUCTASE A"/>
    <property type="match status" value="1"/>
</dbReference>
<dbReference type="InterPro" id="IPR000683">
    <property type="entry name" value="Gfo/Idh/MocA-like_OxRdtase_N"/>
</dbReference>
<reference evidence="1 2" key="1">
    <citation type="submission" date="2018-11" db="EMBL/GenBank/DDBJ databases">
        <title>Complete genome sequence of Leptospira kmetyi isolate LS 001/16 from soil sample associated with a leptospirosis patient in Kelantan.</title>
        <authorList>
            <person name="Muhammad Yusoff F."/>
            <person name="Muhammad Yusoff S."/>
            <person name="Ahmad M.N."/>
            <person name="Yusof N.Y."/>
            <person name="Aziah I."/>
        </authorList>
    </citation>
    <scope>NUCLEOTIDE SEQUENCE [LARGE SCALE GENOMIC DNA]</scope>
    <source>
        <strain evidence="1 2">LS 001/16</strain>
    </source>
</reference>
<dbReference type="Proteomes" id="UP000276407">
    <property type="component" value="Chromosome 1"/>
</dbReference>
<dbReference type="Pfam" id="PF01408">
    <property type="entry name" value="GFO_IDH_MocA"/>
    <property type="match status" value="1"/>
</dbReference>
<dbReference type="Gene3D" id="3.30.360.10">
    <property type="entry name" value="Dihydrodipicolinate Reductase, domain 2"/>
    <property type="match status" value="1"/>
</dbReference>
<dbReference type="InterPro" id="IPR051450">
    <property type="entry name" value="Gfo/Idh/MocA_Oxidoreductases"/>
</dbReference>
<dbReference type="InterPro" id="IPR036291">
    <property type="entry name" value="NAD(P)-bd_dom_sf"/>
</dbReference>
<organism evidence="1 2">
    <name type="scientific">Leptospira kmetyi</name>
    <dbReference type="NCBI Taxonomy" id="408139"/>
    <lineage>
        <taxon>Bacteria</taxon>
        <taxon>Pseudomonadati</taxon>
        <taxon>Spirochaetota</taxon>
        <taxon>Spirochaetia</taxon>
        <taxon>Leptospirales</taxon>
        <taxon>Leptospiraceae</taxon>
        <taxon>Leptospira</taxon>
    </lineage>
</organism>
<dbReference type="RefSeq" id="WP_123180193.1">
    <property type="nucleotide sequence ID" value="NZ_CP033614.1"/>
</dbReference>